<sequence>MKIFMLRVLWTVSIAYVLFLLFFVLVKVPISKYLVEKELTTYLNQVIERDPKVASAFYLSHTELETIKQNVTQDGFKLLSFKDVEGDYDDGCVCTGHVDLIFDNAGESLAVEAVFTTGSPRQVCAIRPGKEPVPVLSKWNEFACGGDF</sequence>
<dbReference type="Proteomes" id="UP000632125">
    <property type="component" value="Unassembled WGS sequence"/>
</dbReference>
<evidence type="ECO:0000256" key="1">
    <source>
        <dbReference type="SAM" id="Phobius"/>
    </source>
</evidence>
<reference evidence="2" key="1">
    <citation type="submission" date="2020-09" db="EMBL/GenBank/DDBJ databases">
        <title>A novel bacterium of genus Paenibacillus, isolated from South China Sea.</title>
        <authorList>
            <person name="Huang H."/>
            <person name="Mo K."/>
            <person name="Hu Y."/>
        </authorList>
    </citation>
    <scope>NUCLEOTIDE SEQUENCE</scope>
    <source>
        <strain evidence="2">IB182493</strain>
    </source>
</reference>
<organism evidence="2 3">
    <name type="scientific">Paenibacillus arenilitoris</name>
    <dbReference type="NCBI Taxonomy" id="2772299"/>
    <lineage>
        <taxon>Bacteria</taxon>
        <taxon>Bacillati</taxon>
        <taxon>Bacillota</taxon>
        <taxon>Bacilli</taxon>
        <taxon>Bacillales</taxon>
        <taxon>Paenibacillaceae</taxon>
        <taxon>Paenibacillus</taxon>
    </lineage>
</organism>
<dbReference type="RefSeq" id="WP_190860556.1">
    <property type="nucleotide sequence ID" value="NZ_JACXIY010000012.1"/>
</dbReference>
<keyword evidence="1" id="KW-0812">Transmembrane</keyword>
<keyword evidence="1" id="KW-0472">Membrane</keyword>
<proteinExistence type="predicted"/>
<keyword evidence="1" id="KW-1133">Transmembrane helix</keyword>
<gene>
    <name evidence="2" type="ORF">IDH41_09950</name>
</gene>
<accession>A0A927CN56</accession>
<evidence type="ECO:0000313" key="2">
    <source>
        <dbReference type="EMBL" id="MBD2868901.1"/>
    </source>
</evidence>
<dbReference type="AlphaFoldDB" id="A0A927CN56"/>
<feature type="transmembrane region" description="Helical" evidence="1">
    <location>
        <begin position="6"/>
        <end position="26"/>
    </location>
</feature>
<evidence type="ECO:0000313" key="3">
    <source>
        <dbReference type="Proteomes" id="UP000632125"/>
    </source>
</evidence>
<dbReference type="EMBL" id="JACXIY010000012">
    <property type="protein sequence ID" value="MBD2868901.1"/>
    <property type="molecule type" value="Genomic_DNA"/>
</dbReference>
<protein>
    <submittedName>
        <fullName evidence="2">Uncharacterized protein</fullName>
    </submittedName>
</protein>
<keyword evidence="3" id="KW-1185">Reference proteome</keyword>
<comment type="caution">
    <text evidence="2">The sequence shown here is derived from an EMBL/GenBank/DDBJ whole genome shotgun (WGS) entry which is preliminary data.</text>
</comment>
<name>A0A927CN56_9BACL</name>